<protein>
    <submittedName>
        <fullName evidence="1">Uncharacterized protein</fullName>
    </submittedName>
</protein>
<dbReference type="KEGG" id="pvac:HC248_01164"/>
<sequence>MAKENSFDGIKTFVNHLFKLPLTRTQPRSLGGRNAQFMQSDQTPGGIRRRLIQVVMRDLMRRNGLPQNWVECHIKLIDGESQTNKIALQLVLKHWDERLIHYLPALENELTADIKRFEPKASEWLEDISWQLAPVNACPYKFLPNKKVWLEPTPKPAYEVTEPTATHAKITDREALSVAANLLLRNDFPKIDGEDEFQSDFASLSPNISITEAEIDMMDLQRLFEIRDEALSSAVSNRSSTSHQQAEPAKL</sequence>
<gene>
    <name evidence="1" type="ORF">HC248_01164</name>
</gene>
<name>A0A6H2H7S0_9BURK</name>
<dbReference type="EMBL" id="CP051461">
    <property type="protein sequence ID" value="QJC55880.1"/>
    <property type="molecule type" value="Genomic_DNA"/>
</dbReference>
<accession>A0A6H2H7S0</accession>
<organism evidence="1 2">
    <name type="scientific">Polaromonas vacuolata</name>
    <dbReference type="NCBI Taxonomy" id="37448"/>
    <lineage>
        <taxon>Bacteria</taxon>
        <taxon>Pseudomonadati</taxon>
        <taxon>Pseudomonadota</taxon>
        <taxon>Betaproteobacteria</taxon>
        <taxon>Burkholderiales</taxon>
        <taxon>Comamonadaceae</taxon>
        <taxon>Polaromonas</taxon>
    </lineage>
</organism>
<keyword evidence="2" id="KW-1185">Reference proteome</keyword>
<evidence type="ECO:0000313" key="2">
    <source>
        <dbReference type="Proteomes" id="UP000502041"/>
    </source>
</evidence>
<dbReference type="AlphaFoldDB" id="A0A6H2H7S0"/>
<evidence type="ECO:0000313" key="1">
    <source>
        <dbReference type="EMBL" id="QJC55880.1"/>
    </source>
</evidence>
<reference evidence="1 2" key="1">
    <citation type="submission" date="2020-04" db="EMBL/GenBank/DDBJ databases">
        <title>Complete genome of a Psychrophilic, Marine, Gas Vacuolate Bacterium Polaromonas vacuolata KCTC 22033T.</title>
        <authorList>
            <person name="Hwang K."/>
            <person name="Kim K.M."/>
        </authorList>
    </citation>
    <scope>NUCLEOTIDE SEQUENCE [LARGE SCALE GENOMIC DNA]</scope>
    <source>
        <strain evidence="1 2">KCTC 22033</strain>
    </source>
</reference>
<proteinExistence type="predicted"/>
<dbReference type="Proteomes" id="UP000502041">
    <property type="component" value="Chromosome"/>
</dbReference>
<dbReference type="RefSeq" id="WP_168921677.1">
    <property type="nucleotide sequence ID" value="NZ_CP051461.1"/>
</dbReference>